<keyword evidence="1" id="KW-0472">Membrane</keyword>
<keyword evidence="1" id="KW-1133">Transmembrane helix</keyword>
<comment type="caution">
    <text evidence="2">The sequence shown here is derived from an EMBL/GenBank/DDBJ whole genome shotgun (WGS) entry which is preliminary data.</text>
</comment>
<reference evidence="2" key="1">
    <citation type="submission" date="2020-12" db="EMBL/GenBank/DDBJ databases">
        <authorList>
            <consortium name="Molecular Ecology Group"/>
        </authorList>
    </citation>
    <scope>NUCLEOTIDE SEQUENCE</scope>
    <source>
        <strain evidence="2">TBG_1078</strain>
    </source>
</reference>
<protein>
    <submittedName>
        <fullName evidence="2">(raccoon dog) hypothetical protein</fullName>
    </submittedName>
</protein>
<dbReference type="AlphaFoldDB" id="A0A811ZY46"/>
<evidence type="ECO:0000256" key="1">
    <source>
        <dbReference type="SAM" id="Phobius"/>
    </source>
</evidence>
<dbReference type="EMBL" id="CAJHUB010000788">
    <property type="protein sequence ID" value="CAD7694119.1"/>
    <property type="molecule type" value="Genomic_DNA"/>
</dbReference>
<evidence type="ECO:0000313" key="2">
    <source>
        <dbReference type="EMBL" id="CAD7694119.1"/>
    </source>
</evidence>
<organism evidence="2 3">
    <name type="scientific">Nyctereutes procyonoides</name>
    <name type="common">Raccoon dog</name>
    <name type="synonym">Canis procyonoides</name>
    <dbReference type="NCBI Taxonomy" id="34880"/>
    <lineage>
        <taxon>Eukaryota</taxon>
        <taxon>Metazoa</taxon>
        <taxon>Chordata</taxon>
        <taxon>Craniata</taxon>
        <taxon>Vertebrata</taxon>
        <taxon>Euteleostomi</taxon>
        <taxon>Mammalia</taxon>
        <taxon>Eutheria</taxon>
        <taxon>Laurasiatheria</taxon>
        <taxon>Carnivora</taxon>
        <taxon>Caniformia</taxon>
        <taxon>Canidae</taxon>
        <taxon>Nyctereutes</taxon>
    </lineage>
</organism>
<evidence type="ECO:0000313" key="3">
    <source>
        <dbReference type="Proteomes" id="UP000645828"/>
    </source>
</evidence>
<keyword evidence="3" id="KW-1185">Reference proteome</keyword>
<proteinExistence type="predicted"/>
<keyword evidence="1" id="KW-0812">Transmembrane</keyword>
<dbReference type="Proteomes" id="UP000645828">
    <property type="component" value="Unassembled WGS sequence"/>
</dbReference>
<feature type="transmembrane region" description="Helical" evidence="1">
    <location>
        <begin position="23"/>
        <end position="47"/>
    </location>
</feature>
<accession>A0A811ZY46</accession>
<sequence>MLSSDSSSVSSNYHLGLFPYHRFSLQVLILLIVLCRVLSILPGILAVSHSEA</sequence>
<name>A0A811ZY46_NYCPR</name>
<gene>
    <name evidence="2" type="ORF">NYPRO_LOCUS26911</name>
</gene>